<dbReference type="Gene3D" id="1.20.120.720">
    <property type="entry name" value="Myosin VI head, motor domain, U50 subdomain"/>
    <property type="match status" value="1"/>
</dbReference>
<dbReference type="Proteomes" id="UP001620645">
    <property type="component" value="Unassembled WGS sequence"/>
</dbReference>
<evidence type="ECO:0000313" key="13">
    <source>
        <dbReference type="Proteomes" id="UP001620645"/>
    </source>
</evidence>
<dbReference type="Gene3D" id="1.20.5.370">
    <property type="match status" value="2"/>
</dbReference>
<dbReference type="GO" id="GO:0016459">
    <property type="term" value="C:myosin complex"/>
    <property type="evidence" value="ECO:0007669"/>
    <property type="project" value="UniProtKB-KW"/>
</dbReference>
<dbReference type="PROSITE" id="PS51456">
    <property type="entry name" value="MYOSIN_MOTOR"/>
    <property type="match status" value="1"/>
</dbReference>
<evidence type="ECO:0000256" key="9">
    <source>
        <dbReference type="SAM" id="MobiDB-lite"/>
    </source>
</evidence>
<proteinExistence type="inferred from homology"/>
<dbReference type="GO" id="GO:0003774">
    <property type="term" value="F:cytoskeletal motor activity"/>
    <property type="evidence" value="ECO:0007669"/>
    <property type="project" value="UniProtKB-UniRule"/>
</dbReference>
<dbReference type="Gene3D" id="1.20.5.340">
    <property type="match status" value="3"/>
</dbReference>
<feature type="binding site" evidence="8">
    <location>
        <begin position="228"/>
        <end position="235"/>
    </location>
    <ligand>
        <name>ATP</name>
        <dbReference type="ChEBI" id="CHEBI:30616"/>
    </ligand>
</feature>
<evidence type="ECO:0000256" key="6">
    <source>
        <dbReference type="ARBA" id="ARBA00023175"/>
    </source>
</evidence>
<keyword evidence="7 8" id="KW-0009">Actin-binding</keyword>
<keyword evidence="6 8" id="KW-0505">Motor protein</keyword>
<dbReference type="SMART" id="SM00242">
    <property type="entry name" value="MYSc"/>
    <property type="match status" value="1"/>
</dbReference>
<keyword evidence="2 8" id="KW-0547">Nucleotide-binding</keyword>
<organism evidence="12 13">
    <name type="scientific">Heterodera schachtii</name>
    <name type="common">Sugarbeet cyst nematode worm</name>
    <name type="synonym">Tylenchus schachtii</name>
    <dbReference type="NCBI Taxonomy" id="97005"/>
    <lineage>
        <taxon>Eukaryota</taxon>
        <taxon>Metazoa</taxon>
        <taxon>Ecdysozoa</taxon>
        <taxon>Nematoda</taxon>
        <taxon>Chromadorea</taxon>
        <taxon>Rhabditida</taxon>
        <taxon>Tylenchina</taxon>
        <taxon>Tylenchomorpha</taxon>
        <taxon>Tylenchoidea</taxon>
        <taxon>Heteroderidae</taxon>
        <taxon>Heteroderinae</taxon>
        <taxon>Heterodera</taxon>
    </lineage>
</organism>
<dbReference type="InterPro" id="IPR002928">
    <property type="entry name" value="Myosin_tail"/>
</dbReference>
<dbReference type="SUPFAM" id="SSF90257">
    <property type="entry name" value="Myosin rod fragments"/>
    <property type="match status" value="4"/>
</dbReference>
<dbReference type="PRINTS" id="PR00193">
    <property type="entry name" value="MYOSINHEAVY"/>
</dbReference>
<gene>
    <name evidence="12" type="ORF">niasHS_005631</name>
</gene>
<dbReference type="FunFam" id="3.40.850.10:FF:000024">
    <property type="entry name" value="Myosin heavy chain, isoform J"/>
    <property type="match status" value="1"/>
</dbReference>
<sequence>MRGLATPPISALLPPDKGKSDSSAAIWRCDRSAQFPPLAQITTHLSSVNLNELAMDMESDPGWRYLRRTREQILEDQSRPYDSKKNCWIPDPEEGYLAGEIVSGKAEKVTVKVGGGNEKTVKQEEIQEMNPPKFEKTEDMSNLTFLNDASVLHNLRARYGAMLIYTYSGLFCVVINPYKRLPIYTDSVARFYMGKRKTEMPPHLFAVSDEAYRNMLQNAENQSMLITGESGAGKTENTKKVIAYFAAVGASQQQAADGGGSTGPTLEDQIVQTNPVLEAFGNAKTVRNNNSSRFGKFIRIHFNKQGKLASCDIEHYLLEKSRVIRQAPGERCYHIFYQIQSGFLPELKKQLLLDLPAKDYWFIAQAELTIDGVNDTEEHQLTHEAFKVLNFTDSETHDVYRLVAGIMHMGNMKFKQRPREEQAEADGTEEAEKTARMYGANPEEFMKALLKPRVKVGTEWVSKGQNQEQVAWSVGAMAKGLYTRIFNWLVVKCNVTLAKEGTSKDFFIGVLDIAGFEIFDFNSFEQLWINFVNEKLQQFFNHHMFVLEQEEYAREGIQWTFIDFGLDLQACIELIEKPMGIIAMLDEECIVPKASDNTLAAKLLEQHLGKHPNFEKPKPPKGKQAEAHFAMRHYAGTVRYNVSNWLEKNKDPLNDTLVGVLKASTDNALLVHLWSDYTTQIQEAAAKQAKGEKGGKKKGKGGSFQTISMIYRDSLNNLMTMLNQTHPHFIRCIIPNEKKQAGLIDAALVLNQLTCNGVLEGIRICRKGFPNRTQHPDFVQRYALLAAAEAAKDGKTNPKTASTNMLARLVKQGDLGPDQFKIGHTKVFFRAGVVAHIEDLRDARLSQLVTGFQAVCRWHCAKFDVARRHKQISAYRLIQSNIRAWLQLRTWPWFKLYSRARPLCVKGKAQQELEKVQETYQMVQESLQREQELTEKLEREAKQMAIEREEMRKEMDKAGQVGTEVQQRMETLSSKKQALENESVEVNSRLANEESRAIELQKERKRTEAECESLRKNITDMDVGMRKLEAEKQAKDNQLRTLADELHKQELTESKLAKERKQQQELAAKLQNDLQMEAERNAAEKAHRQKLQQTLESVENEMDRERRARAEQEKARRKFEGEVRIARENLDEMGKQRQDMETSLKRKEADLFALSVRFEEAQSQGAKLQRQAQEMDARCKEMEAELEAERQARARSERGRGEIQYEADELQERLEQQAQATQSQIEANKKKDAEVAKLRREIDQLKLTFESQANALKKKGASGCTELHEQIDQVQRMKNKAEKERIAMQRQLEMQQSQLDDEAKQRMDLERREKAFEGQLLELRLKTEEQSRQIQELQFSKQRLQAECGEFGRQVEDLESQSTATGRLKSQFFVQAEELKRAATEEQREKQALNTHVKNLQHELEQLRDTLEEELSSKSNLLRQLSREQTEAQQWRSKFESEGLVNEDELDELRRKQLAEIAELQNELDAVNARLQSLEKQRARLSSEADAARIDADALAQQSLQMEKRQRAHDKQVDECRHQADDLQSELDAVQREARMQAAEAHRLATQQDSLQEQVEGLRRENRQLGQEIRDMQDQLGENQRTVNELEKQQRQLEGQKDELQHALDEAEAALEAEEGKVMRAQVELSQIRAEIEKRLQEKEEEFENTRKLHQRTIEGMQAALDQEAREKAELARVKKKLEADVNELELALEHANRANEDAQKNIRRYGDQQRELQAQIEEDQRRREDFREKFLNSEKKLQQIKQEQDDLSVALESAQRFKKQMEGEFGELQTHNNELQADNQAQHLGKQKLEQEWALLRADLTEASGEVLTAQEHAKHGAVEAARLAEELRVEQERSNVAERQRKLLEMQVKEMQIKIEEAEVTALKTGPKMAAKLEGQLKAVENELEGEQRRQADASKSLAKAERRARELQFQAEEERKNYEKLCDLAEKLQVKIRAQKKLLDDTEEQANISLQKYRQFQISVDNAEERANTAESSLARMRSRSRLAVPSGSGPLAKSETFAL</sequence>
<dbReference type="Gene3D" id="1.10.10.820">
    <property type="match status" value="1"/>
</dbReference>
<dbReference type="InterPro" id="IPR036961">
    <property type="entry name" value="Kinesin_motor_dom_sf"/>
</dbReference>
<dbReference type="FunFam" id="2.30.30.360:FF:000001">
    <property type="entry name" value="Myosin heavy chain"/>
    <property type="match status" value="1"/>
</dbReference>
<dbReference type="Pfam" id="PF00063">
    <property type="entry name" value="Myosin_head"/>
    <property type="match status" value="1"/>
</dbReference>
<dbReference type="PANTHER" id="PTHR13140">
    <property type="entry name" value="MYOSIN"/>
    <property type="match status" value="1"/>
</dbReference>
<evidence type="ECO:0000256" key="3">
    <source>
        <dbReference type="ARBA" id="ARBA00022840"/>
    </source>
</evidence>
<keyword evidence="13" id="KW-1185">Reference proteome</keyword>
<keyword evidence="5 8" id="KW-0518">Myosin</keyword>
<evidence type="ECO:0000256" key="4">
    <source>
        <dbReference type="ARBA" id="ARBA00023054"/>
    </source>
</evidence>
<feature type="region of interest" description="Actin-binding" evidence="8">
    <location>
        <begin position="715"/>
        <end position="737"/>
    </location>
</feature>
<dbReference type="PROSITE" id="PS51844">
    <property type="entry name" value="SH3_LIKE"/>
    <property type="match status" value="1"/>
</dbReference>
<feature type="region of interest" description="Disordered" evidence="9">
    <location>
        <begin position="1976"/>
        <end position="2007"/>
    </location>
</feature>
<dbReference type="InterPro" id="IPR014751">
    <property type="entry name" value="XRCC4-like_C"/>
</dbReference>
<dbReference type="Gene3D" id="1.20.5.4820">
    <property type="match status" value="1"/>
</dbReference>
<dbReference type="GO" id="GO:0005863">
    <property type="term" value="C:striated muscle myosin thick filament"/>
    <property type="evidence" value="ECO:0007669"/>
    <property type="project" value="UniProtKB-ARBA"/>
</dbReference>
<keyword evidence="4" id="KW-0175">Coiled coil</keyword>
<dbReference type="FunFam" id="1.20.58.530:FF:000001">
    <property type="entry name" value="Myosin heavy chain"/>
    <property type="match status" value="1"/>
</dbReference>
<dbReference type="Gene3D" id="1.20.58.530">
    <property type="match status" value="1"/>
</dbReference>
<dbReference type="SUPFAM" id="SSF52540">
    <property type="entry name" value="P-loop containing nucleoside triphosphate hydrolases"/>
    <property type="match status" value="1"/>
</dbReference>
<dbReference type="InterPro" id="IPR001609">
    <property type="entry name" value="Myosin_head_motor_dom-like"/>
</dbReference>
<name>A0ABD2JYZ7_HETSC</name>
<dbReference type="Pfam" id="PF01576">
    <property type="entry name" value="Myosin_tail_1"/>
    <property type="match status" value="1"/>
</dbReference>
<feature type="domain" description="Myosin motor" evidence="10">
    <location>
        <begin position="135"/>
        <end position="842"/>
    </location>
</feature>
<dbReference type="GO" id="GO:0005524">
    <property type="term" value="F:ATP binding"/>
    <property type="evidence" value="ECO:0007669"/>
    <property type="project" value="UniProtKB-UniRule"/>
</dbReference>
<evidence type="ECO:0000256" key="7">
    <source>
        <dbReference type="ARBA" id="ARBA00023203"/>
    </source>
</evidence>
<keyword evidence="3 8" id="KW-0067">ATP-binding</keyword>
<dbReference type="FunFam" id="1.20.120.720:FF:000001">
    <property type="entry name" value="Myosin heavy chain, muscle"/>
    <property type="match status" value="1"/>
</dbReference>
<evidence type="ECO:0008006" key="14">
    <source>
        <dbReference type="Google" id="ProtNLM"/>
    </source>
</evidence>
<evidence type="ECO:0000256" key="2">
    <source>
        <dbReference type="ARBA" id="ARBA00022741"/>
    </source>
</evidence>
<dbReference type="InterPro" id="IPR027417">
    <property type="entry name" value="P-loop_NTPase"/>
</dbReference>
<evidence type="ECO:0000256" key="5">
    <source>
        <dbReference type="ARBA" id="ARBA00023123"/>
    </source>
</evidence>
<evidence type="ECO:0000259" key="10">
    <source>
        <dbReference type="PROSITE" id="PS51456"/>
    </source>
</evidence>
<dbReference type="CDD" id="cd01377">
    <property type="entry name" value="MYSc_class_II"/>
    <property type="match status" value="1"/>
</dbReference>
<dbReference type="GO" id="GO:0003779">
    <property type="term" value="F:actin binding"/>
    <property type="evidence" value="ECO:0007669"/>
    <property type="project" value="UniProtKB-KW"/>
</dbReference>
<feature type="domain" description="Myosin N-terminal SH3-like" evidence="11">
    <location>
        <begin position="82"/>
        <end position="131"/>
    </location>
</feature>
<evidence type="ECO:0000259" key="11">
    <source>
        <dbReference type="PROSITE" id="PS51844"/>
    </source>
</evidence>
<dbReference type="PANTHER" id="PTHR13140:SF857">
    <property type="entry name" value="MYOSIN-11"/>
    <property type="match status" value="1"/>
</dbReference>
<protein>
    <recommendedName>
        <fullName evidence="14">Myosin heavy chain</fullName>
    </recommendedName>
</protein>
<dbReference type="FunFam" id="1.10.10.820:FF:000001">
    <property type="entry name" value="Myosin heavy chain"/>
    <property type="match status" value="1"/>
</dbReference>
<dbReference type="Pfam" id="PF02736">
    <property type="entry name" value="Myosin_N"/>
    <property type="match status" value="1"/>
</dbReference>
<accession>A0ABD2JYZ7</accession>
<dbReference type="EMBL" id="JBICCN010000078">
    <property type="protein sequence ID" value="KAL3095872.1"/>
    <property type="molecule type" value="Genomic_DNA"/>
</dbReference>
<reference evidence="12 13" key="1">
    <citation type="submission" date="2024-10" db="EMBL/GenBank/DDBJ databases">
        <authorList>
            <person name="Kim D."/>
        </authorList>
    </citation>
    <scope>NUCLEOTIDE SEQUENCE [LARGE SCALE GENOMIC DNA]</scope>
    <source>
        <strain evidence="12">Taebaek</strain>
    </source>
</reference>
<dbReference type="FunFam" id="1.20.5.370:FF:000008">
    <property type="entry name" value="Myosin heavy chain"/>
    <property type="match status" value="1"/>
</dbReference>
<dbReference type="InterPro" id="IPR008989">
    <property type="entry name" value="Myosin_S1_N"/>
</dbReference>
<dbReference type="Gene3D" id="3.40.850.10">
    <property type="entry name" value="Kinesin motor domain"/>
    <property type="match status" value="1"/>
</dbReference>
<evidence type="ECO:0000256" key="1">
    <source>
        <dbReference type="ARBA" id="ARBA00008314"/>
    </source>
</evidence>
<evidence type="ECO:0000256" key="8">
    <source>
        <dbReference type="PROSITE-ProRule" id="PRU00782"/>
    </source>
</evidence>
<dbReference type="Gene3D" id="2.30.30.360">
    <property type="entry name" value="Myosin S1 fragment, N-terminal"/>
    <property type="match status" value="1"/>
</dbReference>
<dbReference type="InterPro" id="IPR004009">
    <property type="entry name" value="SH3_Myosin"/>
</dbReference>
<dbReference type="FunFam" id="1.20.5.370:FF:000009">
    <property type="entry name" value="Myosin heavy chain, isoform G"/>
    <property type="match status" value="1"/>
</dbReference>
<evidence type="ECO:0000313" key="12">
    <source>
        <dbReference type="EMBL" id="KAL3095872.1"/>
    </source>
</evidence>
<comment type="similarity">
    <text evidence="1 8">Belongs to the TRAFAC class myosin-kinesin ATPase superfamily. Myosin family.</text>
</comment>
<comment type="caution">
    <text evidence="12">The sequence shown here is derived from an EMBL/GenBank/DDBJ whole genome shotgun (WGS) entry which is preliminary data.</text>
</comment>